<dbReference type="EMBL" id="KZ503487">
    <property type="protein sequence ID" value="PKU63491.1"/>
    <property type="molecule type" value="Genomic_DNA"/>
</dbReference>
<dbReference type="Proteomes" id="UP000233837">
    <property type="component" value="Unassembled WGS sequence"/>
</dbReference>
<feature type="transmembrane region" description="Helical" evidence="4">
    <location>
        <begin position="586"/>
        <end position="603"/>
    </location>
</feature>
<feature type="transmembrane region" description="Helical" evidence="4">
    <location>
        <begin position="554"/>
        <end position="574"/>
    </location>
</feature>
<sequence length="922" mass="103672">MSFRLFLLELNFPLSADRRIAGEVHKGRAFSTYDFVGGEYSGKSAYEVLGISEKSSSAEIKASFRKLAKETHPDVCNSPDEAAASLRFLQILAAYEILSDSERRVHYDIFLFSQKKILQKKSGYYSVMYTYNSNIAISKPDEVVEWLKWYRHVIDDIVTQNKVATGSGYLNELESELYSAIHFAYYGPIVDSMNLLPNSFEAEERSLRETSEVLHLVSGRYLFGVIYTVDKVLELSHFHSEKLASFESSESVAFQCCSKERMGVNSSLPGGEYFQELEVREKRNHGTDMYKNLELHISGKLVATATRSPHCKSKCDSMADNEDHINIFLNLNENNHIDNAGPQNSNAVESKILLGTITGLGSNAEEGICSVYDRNGQKTHVIVKHRTLLVKHMHWFQIGDGEVSAYECRCTRARLPPSKYWLFEPRSSMHDIGGWYVETFGQNKKGRTVLSRRHWDGVNEHPENPYGERGREEREEEEICRRKKRSEMGGGNGQKSKMAREKNIEKMKAANKGSQLETNKKAMNIQLLQKLAAMGDEEGRKSSWTTLLEGMKPAMAMVVIQLFFAGINIFNKLAINDGMNMRILVAYRYLFATVSVAPFAFILERKNWPKLTWKILMQAFFCGFFGYLPYLFLKIVGTLRAYPTPKHPEKILAMTNLVPAITFIMAVIFRLEHLRIRTKSGKAKILGTLVGVSGATILTFLKGKEINLPTNVNLLKSHSNGGNQMAALRQDYGNRIMGFIMSLGSCFSYAIWLIIQAKMSKDYPYHYSSVAIMCLMGSVQSIIFALCMERNWEDWHMGLGIRLYSAAYTGAVGSGPILSLLAWCINKKGPLYASVFNPLMLVIVAIFGSLLLDEKLHIGSIIGAVLIVIGLYLVLWGKGKEAEASNIGKFPTHKETTDVGVEPTKVELQNGSALSDDVDEPK</sequence>
<feature type="transmembrane region" description="Helical" evidence="4">
    <location>
        <begin position="831"/>
        <end position="852"/>
    </location>
</feature>
<proteinExistence type="inferred from homology"/>
<dbReference type="STRING" id="906689.A0A2I0VJB3"/>
<evidence type="ECO:0000313" key="7">
    <source>
        <dbReference type="Proteomes" id="UP000233837"/>
    </source>
</evidence>
<feature type="transmembrane region" description="Helical" evidence="4">
    <location>
        <begin position="767"/>
        <end position="786"/>
    </location>
</feature>
<organism evidence="6 7">
    <name type="scientific">Dendrobium catenatum</name>
    <dbReference type="NCBI Taxonomy" id="906689"/>
    <lineage>
        <taxon>Eukaryota</taxon>
        <taxon>Viridiplantae</taxon>
        <taxon>Streptophyta</taxon>
        <taxon>Embryophyta</taxon>
        <taxon>Tracheophyta</taxon>
        <taxon>Spermatophyta</taxon>
        <taxon>Magnoliopsida</taxon>
        <taxon>Liliopsida</taxon>
        <taxon>Asparagales</taxon>
        <taxon>Orchidaceae</taxon>
        <taxon>Epidendroideae</taxon>
        <taxon>Malaxideae</taxon>
        <taxon>Dendrobiinae</taxon>
        <taxon>Dendrobium</taxon>
    </lineage>
</organism>
<dbReference type="PANTHER" id="PTHR45286">
    <property type="entry name" value="CHAPERONE DNAJ-DOMAIN SUPERFAMILY PROTEIN"/>
    <property type="match status" value="1"/>
</dbReference>
<comment type="subcellular location">
    <subcellularLocation>
        <location evidence="1">Membrane</location>
        <topology evidence="1">Multi-pass membrane protein</topology>
    </subcellularLocation>
</comment>
<protein>
    <submittedName>
        <fullName evidence="6">WAT1-related protein</fullName>
    </submittedName>
</protein>
<name>A0A2I0VJB3_9ASPA</name>
<dbReference type="AlphaFoldDB" id="A0A2I0VJB3"/>
<keyword evidence="4" id="KW-0472">Membrane</keyword>
<dbReference type="InterPro" id="IPR001623">
    <property type="entry name" value="DnaJ_domain"/>
</dbReference>
<dbReference type="Gene3D" id="1.10.287.110">
    <property type="entry name" value="DnaJ domain"/>
    <property type="match status" value="1"/>
</dbReference>
<dbReference type="PROSITE" id="PS50076">
    <property type="entry name" value="DNAJ_2"/>
    <property type="match status" value="1"/>
</dbReference>
<evidence type="ECO:0000256" key="3">
    <source>
        <dbReference type="SAM" id="MobiDB-lite"/>
    </source>
</evidence>
<feature type="compositionally biased region" description="Basic and acidic residues" evidence="3">
    <location>
        <begin position="458"/>
        <end position="473"/>
    </location>
</feature>
<feature type="region of interest" description="Disordered" evidence="3">
    <location>
        <begin position="458"/>
        <end position="499"/>
    </location>
</feature>
<evidence type="ECO:0000259" key="5">
    <source>
        <dbReference type="PROSITE" id="PS50076"/>
    </source>
</evidence>
<dbReference type="SUPFAM" id="SSF46565">
    <property type="entry name" value="Chaperone J-domain"/>
    <property type="match status" value="1"/>
</dbReference>
<evidence type="ECO:0000256" key="2">
    <source>
        <dbReference type="ARBA" id="ARBA00007635"/>
    </source>
</evidence>
<dbReference type="SMART" id="SM00271">
    <property type="entry name" value="DnaJ"/>
    <property type="match status" value="1"/>
</dbReference>
<feature type="region of interest" description="Disordered" evidence="3">
    <location>
        <begin position="895"/>
        <end position="922"/>
    </location>
</feature>
<reference evidence="6 7" key="2">
    <citation type="journal article" date="2017" name="Nature">
        <title>The Apostasia genome and the evolution of orchids.</title>
        <authorList>
            <person name="Zhang G.Q."/>
            <person name="Liu K.W."/>
            <person name="Li Z."/>
            <person name="Lohaus R."/>
            <person name="Hsiao Y.Y."/>
            <person name="Niu S.C."/>
            <person name="Wang J.Y."/>
            <person name="Lin Y.C."/>
            <person name="Xu Q."/>
            <person name="Chen L.J."/>
            <person name="Yoshida K."/>
            <person name="Fujiwara S."/>
            <person name="Wang Z.W."/>
            <person name="Zhang Y.Q."/>
            <person name="Mitsuda N."/>
            <person name="Wang M."/>
            <person name="Liu G.H."/>
            <person name="Pecoraro L."/>
            <person name="Huang H.X."/>
            <person name="Xiao X.J."/>
            <person name="Lin M."/>
            <person name="Wu X.Y."/>
            <person name="Wu W.L."/>
            <person name="Chen Y.Y."/>
            <person name="Chang S.B."/>
            <person name="Sakamoto S."/>
            <person name="Ohme-Takagi M."/>
            <person name="Yagi M."/>
            <person name="Zeng S.J."/>
            <person name="Shen C.Y."/>
            <person name="Yeh C.M."/>
            <person name="Luo Y.B."/>
            <person name="Tsai W.C."/>
            <person name="Van de Peer Y."/>
            <person name="Liu Z.J."/>
        </authorList>
    </citation>
    <scope>NUCLEOTIDE SEQUENCE [LARGE SCALE GENOMIC DNA]</scope>
    <source>
        <tissue evidence="6">The whole plant</tissue>
    </source>
</reference>
<dbReference type="Gene3D" id="4.10.1050.10">
    <property type="entry name" value="At2g23090-like"/>
    <property type="match status" value="1"/>
</dbReference>
<dbReference type="InterPro" id="IPR037185">
    <property type="entry name" value="EmrE-like"/>
</dbReference>
<feature type="transmembrane region" description="Helical" evidence="4">
    <location>
        <begin position="806"/>
        <end position="824"/>
    </location>
</feature>
<dbReference type="InterPro" id="IPR000620">
    <property type="entry name" value="EamA_dom"/>
</dbReference>
<gene>
    <name evidence="6" type="ORF">MA16_Dca019300</name>
</gene>
<dbReference type="Pfam" id="PF04419">
    <property type="entry name" value="SERF-like_N"/>
    <property type="match status" value="1"/>
</dbReference>
<keyword evidence="7" id="KW-1185">Reference proteome</keyword>
<dbReference type="CDD" id="cd06257">
    <property type="entry name" value="DnaJ"/>
    <property type="match status" value="1"/>
</dbReference>
<keyword evidence="4" id="KW-0812">Transmembrane</keyword>
<dbReference type="Pfam" id="PF00226">
    <property type="entry name" value="DnaJ"/>
    <property type="match status" value="1"/>
</dbReference>
<dbReference type="SUPFAM" id="SSF103481">
    <property type="entry name" value="Multidrug resistance efflux transporter EmrE"/>
    <property type="match status" value="1"/>
</dbReference>
<evidence type="ECO:0000256" key="1">
    <source>
        <dbReference type="ARBA" id="ARBA00004141"/>
    </source>
</evidence>
<accession>A0A2I0VJB3</accession>
<reference evidence="6 7" key="1">
    <citation type="journal article" date="2016" name="Sci. Rep.">
        <title>The Dendrobium catenatum Lindl. genome sequence provides insights into polysaccharide synthase, floral development and adaptive evolution.</title>
        <authorList>
            <person name="Zhang G.Q."/>
            <person name="Xu Q."/>
            <person name="Bian C."/>
            <person name="Tsai W.C."/>
            <person name="Yeh C.M."/>
            <person name="Liu K.W."/>
            <person name="Yoshida K."/>
            <person name="Zhang L.S."/>
            <person name="Chang S.B."/>
            <person name="Chen F."/>
            <person name="Shi Y."/>
            <person name="Su Y.Y."/>
            <person name="Zhang Y.Q."/>
            <person name="Chen L.J."/>
            <person name="Yin Y."/>
            <person name="Lin M."/>
            <person name="Huang H."/>
            <person name="Deng H."/>
            <person name="Wang Z.W."/>
            <person name="Zhu S.L."/>
            <person name="Zhao X."/>
            <person name="Deng C."/>
            <person name="Niu S.C."/>
            <person name="Huang J."/>
            <person name="Wang M."/>
            <person name="Liu G.H."/>
            <person name="Yang H.J."/>
            <person name="Xiao X.J."/>
            <person name="Hsiao Y.Y."/>
            <person name="Wu W.L."/>
            <person name="Chen Y.Y."/>
            <person name="Mitsuda N."/>
            <person name="Ohme-Takagi M."/>
            <person name="Luo Y.B."/>
            <person name="Van de Peer Y."/>
            <person name="Liu Z.J."/>
        </authorList>
    </citation>
    <scope>NUCLEOTIDE SEQUENCE [LARGE SCALE GENOMIC DNA]</scope>
    <source>
        <tissue evidence="6">The whole plant</tissue>
    </source>
</reference>
<dbReference type="InterPro" id="IPR007513">
    <property type="entry name" value="SERF-like_N"/>
</dbReference>
<dbReference type="GO" id="GO:0016020">
    <property type="term" value="C:membrane"/>
    <property type="evidence" value="ECO:0007669"/>
    <property type="project" value="InterPro"/>
</dbReference>
<keyword evidence="4" id="KW-1133">Transmembrane helix</keyword>
<feature type="transmembrane region" description="Helical" evidence="4">
    <location>
        <begin position="736"/>
        <end position="755"/>
    </location>
</feature>
<dbReference type="InterPro" id="IPR036869">
    <property type="entry name" value="J_dom_sf"/>
</dbReference>
<comment type="similarity">
    <text evidence="2">Belongs to the drug/metabolite transporter (DMT) superfamily. Plant drug/metabolite exporter (P-DME) (TC 2.A.7.4) family.</text>
</comment>
<dbReference type="PRINTS" id="PR00625">
    <property type="entry name" value="JDOMAIN"/>
</dbReference>
<feature type="transmembrane region" description="Helical" evidence="4">
    <location>
        <begin position="615"/>
        <end position="633"/>
    </location>
</feature>
<feature type="transmembrane region" description="Helical" evidence="4">
    <location>
        <begin position="653"/>
        <end position="671"/>
    </location>
</feature>
<dbReference type="GO" id="GO:0005783">
    <property type="term" value="C:endoplasmic reticulum"/>
    <property type="evidence" value="ECO:0007669"/>
    <property type="project" value="UniProtKB-ARBA"/>
</dbReference>
<feature type="transmembrane region" description="Helical" evidence="4">
    <location>
        <begin position="858"/>
        <end position="876"/>
    </location>
</feature>
<evidence type="ECO:0000313" key="6">
    <source>
        <dbReference type="EMBL" id="PKU63491.1"/>
    </source>
</evidence>
<feature type="domain" description="J" evidence="5">
    <location>
        <begin position="44"/>
        <end position="111"/>
    </location>
</feature>
<dbReference type="PANTHER" id="PTHR45286:SF1">
    <property type="entry name" value="CHAPERONE DNAJ-DOMAIN SUPERFAMILY PROTEIN"/>
    <property type="match status" value="1"/>
</dbReference>
<evidence type="ECO:0000256" key="4">
    <source>
        <dbReference type="SAM" id="Phobius"/>
    </source>
</evidence>
<dbReference type="Pfam" id="PF00892">
    <property type="entry name" value="EamA"/>
    <property type="match status" value="2"/>
</dbReference>
<dbReference type="SUPFAM" id="SSF118359">
    <property type="entry name" value="Expressed protein At2g23090/F21P24.15"/>
    <property type="match status" value="1"/>
</dbReference>
<dbReference type="InterPro" id="IPR026939">
    <property type="entry name" value="ZNF706/At2g23090_sf"/>
</dbReference>